<evidence type="ECO:0000256" key="4">
    <source>
        <dbReference type="ARBA" id="ARBA00022989"/>
    </source>
</evidence>
<dbReference type="EMBL" id="LVEN01000050">
    <property type="protein sequence ID" value="OCB68431.1"/>
    <property type="molecule type" value="Genomic_DNA"/>
</dbReference>
<dbReference type="PANTHER" id="PTHR30572">
    <property type="entry name" value="MEMBRANE COMPONENT OF TRANSPORTER-RELATED"/>
    <property type="match status" value="1"/>
</dbReference>
<keyword evidence="5 7" id="KW-0472">Membrane</keyword>
<evidence type="ECO:0000313" key="11">
    <source>
        <dbReference type="Proteomes" id="UP000093343"/>
    </source>
</evidence>
<evidence type="ECO:0000313" key="10">
    <source>
        <dbReference type="EMBL" id="OCB68431.1"/>
    </source>
</evidence>
<comment type="subcellular location">
    <subcellularLocation>
        <location evidence="1">Cell membrane</location>
        <topology evidence="1">Multi-pass membrane protein</topology>
    </subcellularLocation>
</comment>
<feature type="transmembrane region" description="Helical" evidence="7">
    <location>
        <begin position="287"/>
        <end position="311"/>
    </location>
</feature>
<proteinExistence type="inferred from homology"/>
<evidence type="ECO:0000256" key="6">
    <source>
        <dbReference type="ARBA" id="ARBA00038076"/>
    </source>
</evidence>
<evidence type="ECO:0000256" key="7">
    <source>
        <dbReference type="SAM" id="Phobius"/>
    </source>
</evidence>
<keyword evidence="10" id="KW-0067">ATP-binding</keyword>
<dbReference type="Proteomes" id="UP000093343">
    <property type="component" value="Unassembled WGS sequence"/>
</dbReference>
<name>A0ABX2XBX3_9FLAO</name>
<organism evidence="10 11">
    <name type="scientific">Flavobacterium piscis</name>
    <dbReference type="NCBI Taxonomy" id="1114874"/>
    <lineage>
        <taxon>Bacteria</taxon>
        <taxon>Pseudomonadati</taxon>
        <taxon>Bacteroidota</taxon>
        <taxon>Flavobacteriia</taxon>
        <taxon>Flavobacteriales</taxon>
        <taxon>Flavobacteriaceae</taxon>
        <taxon>Flavobacterium</taxon>
    </lineage>
</organism>
<keyword evidence="11" id="KW-1185">Reference proteome</keyword>
<keyword evidence="4 7" id="KW-1133">Transmembrane helix</keyword>
<comment type="caution">
    <text evidence="10">The sequence shown here is derived from an EMBL/GenBank/DDBJ whole genome shotgun (WGS) entry which is preliminary data.</text>
</comment>
<evidence type="ECO:0000259" key="8">
    <source>
        <dbReference type="Pfam" id="PF02687"/>
    </source>
</evidence>
<feature type="domain" description="MacB-like periplasmic core" evidence="9">
    <location>
        <begin position="21"/>
        <end position="240"/>
    </location>
</feature>
<keyword evidence="3 7" id="KW-0812">Transmembrane</keyword>
<gene>
    <name evidence="10" type="ORF">FLP_24105</name>
</gene>
<protein>
    <submittedName>
        <fullName evidence="10">ABC transporter ATP-binding protein</fullName>
    </submittedName>
</protein>
<dbReference type="InterPro" id="IPR025857">
    <property type="entry name" value="MacB_PCD"/>
</dbReference>
<feature type="domain" description="ABC3 transporter permease C-terminal" evidence="8">
    <location>
        <begin position="292"/>
        <end position="406"/>
    </location>
</feature>
<feature type="transmembrane region" description="Helical" evidence="7">
    <location>
        <begin position="331"/>
        <end position="357"/>
    </location>
</feature>
<dbReference type="Pfam" id="PF02687">
    <property type="entry name" value="FtsX"/>
    <property type="match status" value="1"/>
</dbReference>
<dbReference type="RefSeq" id="WP_065452049.1">
    <property type="nucleotide sequence ID" value="NZ_LVEN01000050.1"/>
</dbReference>
<sequence length="414" mass="45956">MFNIERWQEIFEAISKNRLRTFLTGVSVASGIFILVILLGAGKGLQNGIEKQFERDAAGIVEVWSGTTAKEYKGLNPGRQIQFRNSDYSQSVQKFEDKLELRAATYNFWGGAFTYGKESGSYQYRGVDPDYGAVENLTVVQGRFINSNDLANNEKVATIGMKVKTDLFKDKDPLGKEIAINNVNFKVVGVFTDPGGEREEARAYLPKTTVQRAYGGGDKISNIFFTLKKTNDYDEALAQSEKFTEDLKALLRSKNVVAPDDDSGINAYNSVKDAKQFYDLNLYIRLFFWWVGICTIIAGVVGVSNIMLIIVKERTKEIGIRKALGASPFSIISMILHESIFITTIAGFVGLLASLLLLEVVGPMVQSEYFRNPQVDFSVALTTLVLLVFAGALAGFFPAYRAAKIRPIVALRDE</sequence>
<keyword evidence="2" id="KW-1003">Cell membrane</keyword>
<feature type="transmembrane region" description="Helical" evidence="7">
    <location>
        <begin position="377"/>
        <end position="397"/>
    </location>
</feature>
<dbReference type="InterPro" id="IPR003838">
    <property type="entry name" value="ABC3_permease_C"/>
</dbReference>
<feature type="transmembrane region" description="Helical" evidence="7">
    <location>
        <begin position="21"/>
        <end position="42"/>
    </location>
</feature>
<reference evidence="11" key="1">
    <citation type="submission" date="2016-03" db="EMBL/GenBank/DDBJ databases">
        <title>Draft genome sequence of Paenibacillus glacialis DSM 22343.</title>
        <authorList>
            <person name="Shin S.-K."/>
            <person name="Yi H."/>
        </authorList>
    </citation>
    <scope>NUCLEOTIDE SEQUENCE [LARGE SCALE GENOMIC DNA]</scope>
    <source>
        <strain evidence="11">CCUG 60099</strain>
    </source>
</reference>
<evidence type="ECO:0000256" key="2">
    <source>
        <dbReference type="ARBA" id="ARBA00022475"/>
    </source>
</evidence>
<evidence type="ECO:0000259" key="9">
    <source>
        <dbReference type="Pfam" id="PF12704"/>
    </source>
</evidence>
<evidence type="ECO:0000256" key="3">
    <source>
        <dbReference type="ARBA" id="ARBA00022692"/>
    </source>
</evidence>
<comment type="similarity">
    <text evidence="6">Belongs to the ABC-4 integral membrane protein family.</text>
</comment>
<accession>A0ABX2XBX3</accession>
<dbReference type="PANTHER" id="PTHR30572:SF4">
    <property type="entry name" value="ABC TRANSPORTER PERMEASE YTRF"/>
    <property type="match status" value="1"/>
</dbReference>
<keyword evidence="10" id="KW-0547">Nucleotide-binding</keyword>
<evidence type="ECO:0000256" key="1">
    <source>
        <dbReference type="ARBA" id="ARBA00004651"/>
    </source>
</evidence>
<dbReference type="GO" id="GO:0005524">
    <property type="term" value="F:ATP binding"/>
    <property type="evidence" value="ECO:0007669"/>
    <property type="project" value="UniProtKB-KW"/>
</dbReference>
<dbReference type="Pfam" id="PF12704">
    <property type="entry name" value="MacB_PCD"/>
    <property type="match status" value="1"/>
</dbReference>
<dbReference type="InterPro" id="IPR050250">
    <property type="entry name" value="Macrolide_Exporter_MacB"/>
</dbReference>
<evidence type="ECO:0000256" key="5">
    <source>
        <dbReference type="ARBA" id="ARBA00023136"/>
    </source>
</evidence>